<dbReference type="GO" id="GO:0005509">
    <property type="term" value="F:calcium ion binding"/>
    <property type="evidence" value="ECO:0007669"/>
    <property type="project" value="InterPro"/>
</dbReference>
<feature type="region of interest" description="Disordered" evidence="10">
    <location>
        <begin position="17"/>
        <end position="36"/>
    </location>
</feature>
<dbReference type="PROSITE" id="PS00018">
    <property type="entry name" value="EF_HAND_1"/>
    <property type="match status" value="1"/>
</dbReference>
<feature type="compositionally biased region" description="Acidic residues" evidence="10">
    <location>
        <begin position="238"/>
        <end position="254"/>
    </location>
</feature>
<dbReference type="PANTHER" id="PTHR13866:SF25">
    <property type="entry name" value="SPARC-LIKE 1"/>
    <property type="match status" value="1"/>
</dbReference>
<evidence type="ECO:0000256" key="7">
    <source>
        <dbReference type="ARBA" id="ARBA00022837"/>
    </source>
</evidence>
<gene>
    <name evidence="12" type="ORF">MATL_G00222430</name>
</gene>
<keyword evidence="13" id="KW-1185">Reference proteome</keyword>
<dbReference type="InterPro" id="IPR001999">
    <property type="entry name" value="Osteonectin_CS"/>
</dbReference>
<dbReference type="InterPro" id="IPR003645">
    <property type="entry name" value="Fol_N"/>
</dbReference>
<accession>A0A9D3PHE5</accession>
<feature type="compositionally biased region" description="Acidic residues" evidence="10">
    <location>
        <begin position="194"/>
        <end position="214"/>
    </location>
</feature>
<dbReference type="InterPro" id="IPR011992">
    <property type="entry name" value="EF-hand-dom_pair"/>
</dbReference>
<feature type="compositionally biased region" description="Polar residues" evidence="10">
    <location>
        <begin position="184"/>
        <end position="193"/>
    </location>
</feature>
<name>A0A9D3PHE5_MEGAT</name>
<evidence type="ECO:0000313" key="13">
    <source>
        <dbReference type="Proteomes" id="UP001046870"/>
    </source>
</evidence>
<evidence type="ECO:0000313" key="12">
    <source>
        <dbReference type="EMBL" id="KAG7458621.1"/>
    </source>
</evidence>
<keyword evidence="9" id="KW-0325">Glycoprotein</keyword>
<dbReference type="SMART" id="SM00274">
    <property type="entry name" value="FOLN"/>
    <property type="match status" value="1"/>
</dbReference>
<reference evidence="12" key="1">
    <citation type="submission" date="2021-01" db="EMBL/GenBank/DDBJ databases">
        <authorList>
            <person name="Zahm M."/>
            <person name="Roques C."/>
            <person name="Cabau C."/>
            <person name="Klopp C."/>
            <person name="Donnadieu C."/>
            <person name="Jouanno E."/>
            <person name="Lampietro C."/>
            <person name="Louis A."/>
            <person name="Herpin A."/>
            <person name="Echchiki A."/>
            <person name="Berthelot C."/>
            <person name="Parey E."/>
            <person name="Roest-Crollius H."/>
            <person name="Braasch I."/>
            <person name="Postlethwait J."/>
            <person name="Bobe J."/>
            <person name="Montfort J."/>
            <person name="Bouchez O."/>
            <person name="Begum T."/>
            <person name="Mejri S."/>
            <person name="Adams A."/>
            <person name="Chen W.-J."/>
            <person name="Guiguen Y."/>
        </authorList>
    </citation>
    <scope>NUCLEOTIDE SEQUENCE</scope>
    <source>
        <strain evidence="12">YG-15Mar2019-1</strain>
        <tissue evidence="12">Brain</tissue>
    </source>
</reference>
<comment type="similarity">
    <text evidence="2">Belongs to the SPARC family.</text>
</comment>
<dbReference type="GO" id="GO:0005518">
    <property type="term" value="F:collagen binding"/>
    <property type="evidence" value="ECO:0007669"/>
    <property type="project" value="TreeGrafter"/>
</dbReference>
<organism evidence="12 13">
    <name type="scientific">Megalops atlanticus</name>
    <name type="common">Tarpon</name>
    <name type="synonym">Clupea gigantea</name>
    <dbReference type="NCBI Taxonomy" id="7932"/>
    <lineage>
        <taxon>Eukaryota</taxon>
        <taxon>Metazoa</taxon>
        <taxon>Chordata</taxon>
        <taxon>Craniata</taxon>
        <taxon>Vertebrata</taxon>
        <taxon>Euteleostomi</taxon>
        <taxon>Actinopterygii</taxon>
        <taxon>Neopterygii</taxon>
        <taxon>Teleostei</taxon>
        <taxon>Elopiformes</taxon>
        <taxon>Megalopidae</taxon>
        <taxon>Megalops</taxon>
    </lineage>
</organism>
<keyword evidence="7" id="KW-0106">Calcium</keyword>
<dbReference type="Pfam" id="PF07648">
    <property type="entry name" value="Kazal_2"/>
    <property type="match status" value="1"/>
</dbReference>
<evidence type="ECO:0000259" key="11">
    <source>
        <dbReference type="PROSITE" id="PS51465"/>
    </source>
</evidence>
<dbReference type="PROSITE" id="PS00613">
    <property type="entry name" value="OSTEONECTIN_2"/>
    <property type="match status" value="1"/>
</dbReference>
<dbReference type="GO" id="GO:0005615">
    <property type="term" value="C:extracellular space"/>
    <property type="evidence" value="ECO:0007669"/>
    <property type="project" value="InterPro"/>
</dbReference>
<evidence type="ECO:0000256" key="8">
    <source>
        <dbReference type="ARBA" id="ARBA00023157"/>
    </source>
</evidence>
<feature type="compositionally biased region" description="Polar residues" evidence="10">
    <location>
        <begin position="96"/>
        <end position="105"/>
    </location>
</feature>
<dbReference type="InterPro" id="IPR015369">
    <property type="entry name" value="Follistatin/Osteonectin_EGF"/>
</dbReference>
<keyword evidence="8" id="KW-1015">Disulfide bond</keyword>
<evidence type="ECO:0000256" key="1">
    <source>
        <dbReference type="ARBA" id="ARBA00004498"/>
    </source>
</evidence>
<comment type="subcellular location">
    <subcellularLocation>
        <location evidence="1">Secreted</location>
        <location evidence="1">Extracellular space</location>
        <location evidence="1">Extracellular matrix</location>
    </subcellularLocation>
</comment>
<dbReference type="Gene3D" id="1.10.238.10">
    <property type="entry name" value="EF-hand"/>
    <property type="match status" value="1"/>
</dbReference>
<evidence type="ECO:0000256" key="10">
    <source>
        <dbReference type="SAM" id="MobiDB-lite"/>
    </source>
</evidence>
<dbReference type="EMBL" id="JAFDVH010000020">
    <property type="protein sequence ID" value="KAG7458621.1"/>
    <property type="molecule type" value="Genomic_DNA"/>
</dbReference>
<dbReference type="GO" id="GO:0050840">
    <property type="term" value="F:extracellular matrix binding"/>
    <property type="evidence" value="ECO:0007669"/>
    <property type="project" value="TreeGrafter"/>
</dbReference>
<protein>
    <recommendedName>
        <fullName evidence="11">Kazal-like domain-containing protein</fullName>
    </recommendedName>
</protein>
<keyword evidence="5" id="KW-0479">Metal-binding</keyword>
<dbReference type="InterPro" id="IPR018247">
    <property type="entry name" value="EF_Hand_1_Ca_BS"/>
</dbReference>
<evidence type="ECO:0000256" key="6">
    <source>
        <dbReference type="ARBA" id="ARBA00022729"/>
    </source>
</evidence>
<comment type="caution">
    <text evidence="12">The sequence shown here is derived from an EMBL/GenBank/DDBJ whole genome shotgun (WGS) entry which is preliminary data.</text>
</comment>
<evidence type="ECO:0000256" key="2">
    <source>
        <dbReference type="ARBA" id="ARBA00006404"/>
    </source>
</evidence>
<dbReference type="InterPro" id="IPR002350">
    <property type="entry name" value="Kazal_dom"/>
</dbReference>
<dbReference type="SUPFAM" id="SSF47473">
    <property type="entry name" value="EF-hand"/>
    <property type="match status" value="1"/>
</dbReference>
<keyword evidence="4" id="KW-0272">Extracellular matrix</keyword>
<dbReference type="AlphaFoldDB" id="A0A9D3PHE5"/>
<feature type="compositionally biased region" description="Basic and acidic residues" evidence="10">
    <location>
        <begin position="165"/>
        <end position="174"/>
    </location>
</feature>
<evidence type="ECO:0000256" key="5">
    <source>
        <dbReference type="ARBA" id="ARBA00022723"/>
    </source>
</evidence>
<proteinExistence type="inferred from homology"/>
<dbReference type="OrthoDB" id="9972865at2759"/>
<feature type="compositionally biased region" description="Acidic residues" evidence="10">
    <location>
        <begin position="149"/>
        <end position="164"/>
    </location>
</feature>
<keyword evidence="6" id="KW-0732">Signal</keyword>
<dbReference type="InterPro" id="IPR019577">
    <property type="entry name" value="SPARC/Testican_Ca-bd-dom"/>
</dbReference>
<dbReference type="Pfam" id="PF09289">
    <property type="entry name" value="FOLN"/>
    <property type="match status" value="1"/>
</dbReference>
<dbReference type="SUPFAM" id="SSF100895">
    <property type="entry name" value="Kazal-type serine protease inhibitors"/>
    <property type="match status" value="1"/>
</dbReference>
<feature type="compositionally biased region" description="Acidic residues" evidence="10">
    <location>
        <begin position="106"/>
        <end position="118"/>
    </location>
</feature>
<sequence>MPQLLLRAFLLKQSRCGERRPSPLGRTPLSPRTPASGGILKMKPHFLILSLLVSAFVVSVRSKPHGKHHISSKTSVSLQEKEGDPEASNEEPVLPTSITFEASSQEQEDADANYEDGDGPTKEEGVFGASEQDEKSAPVLLSEQALADLLEESEEEDQSEEAREEQEQGQKAEVDEGGEDSDMQESNTSTESEIPTDMDYAGDNEGQDPQDQMEEAVKPLTDESSDLLPADSNQASDEIPESSDYESQEGESKEEDAGSREERDQEPLAEGKGQGEMVKASQGENEKGEGDDVQEAKNSVELGGDAGDIEEEGVSQGKGKIRKQKKTQRVNKAPEASDETHADEGQAHLQKSDPEKDTDSADNTVHKSRKRKTGKWAPLVGMNPVQIRATEELYPRDSPPQDEGAQETPANPCENFRCKRGKACRVNEENQPECVCQDLATCVHSVTDVEHVCGTDNKTYDTSCELFATKCNLEGTKRGHRLHLDYTGPCKYIAPCLDGELVQFPLRMRDWLKNVLLQLYENDSPTHGFLTPKQRIRVQKIYESERRLHPGDHPIEMLARDFEKNYNMYIYPVHWQFAQMDQHPADRFLSHSELAPLRVPLVPMEHCTSRFFQECDADKDKQVSFREWAHCFGIKDEDMDFNLLF</sequence>
<evidence type="ECO:0000256" key="4">
    <source>
        <dbReference type="ARBA" id="ARBA00022530"/>
    </source>
</evidence>
<dbReference type="InterPro" id="IPR036058">
    <property type="entry name" value="Kazal_dom_sf"/>
</dbReference>
<feature type="compositionally biased region" description="Basic and acidic residues" evidence="10">
    <location>
        <begin position="338"/>
        <end position="359"/>
    </location>
</feature>
<feature type="domain" description="Kazal-like" evidence="11">
    <location>
        <begin position="435"/>
        <end position="492"/>
    </location>
</feature>
<evidence type="ECO:0000256" key="3">
    <source>
        <dbReference type="ARBA" id="ARBA00022525"/>
    </source>
</evidence>
<feature type="compositionally biased region" description="Basic and acidic residues" evidence="10">
    <location>
        <begin position="255"/>
        <end position="266"/>
    </location>
</feature>
<dbReference type="FunFam" id="1.10.238.10:FF:000068">
    <property type="entry name" value="SPARC isoform 1"/>
    <property type="match status" value="1"/>
</dbReference>
<dbReference type="PANTHER" id="PTHR13866">
    <property type="entry name" value="SPARC OSTEONECTIN"/>
    <property type="match status" value="1"/>
</dbReference>
<evidence type="ECO:0000256" key="9">
    <source>
        <dbReference type="ARBA" id="ARBA00023180"/>
    </source>
</evidence>
<keyword evidence="3" id="KW-0964">Secreted</keyword>
<dbReference type="SUPFAM" id="SSF57196">
    <property type="entry name" value="EGF/Laminin"/>
    <property type="match status" value="1"/>
</dbReference>
<dbReference type="Pfam" id="PF10591">
    <property type="entry name" value="SPARC_Ca_bdg"/>
    <property type="match status" value="1"/>
</dbReference>
<feature type="region of interest" description="Disordered" evidence="10">
    <location>
        <begin position="64"/>
        <end position="384"/>
    </location>
</feature>
<dbReference type="FunFam" id="3.30.60.30:FF:000004">
    <property type="entry name" value="SPARC isoform 1"/>
    <property type="match status" value="1"/>
</dbReference>
<dbReference type="Proteomes" id="UP001046870">
    <property type="component" value="Chromosome 20"/>
</dbReference>
<dbReference type="PROSITE" id="PS51465">
    <property type="entry name" value="KAZAL_2"/>
    <property type="match status" value="1"/>
</dbReference>
<dbReference type="SMART" id="SM00280">
    <property type="entry name" value="KAZAL"/>
    <property type="match status" value="1"/>
</dbReference>
<dbReference type="Gene3D" id="3.30.60.30">
    <property type="match status" value="1"/>
</dbReference>
<feature type="compositionally biased region" description="Basic residues" evidence="10">
    <location>
        <begin position="319"/>
        <end position="329"/>
    </location>
</feature>